<dbReference type="EMBL" id="MW689258">
    <property type="protein sequence ID" value="QVW27763.1"/>
    <property type="molecule type" value="Genomic_DNA"/>
</dbReference>
<keyword evidence="2" id="KW-1032">Host cell membrane</keyword>
<protein>
    <submittedName>
        <fullName evidence="11">Endolysin</fullName>
    </submittedName>
</protein>
<keyword evidence="7" id="KW-0735">Signal-anchor</keyword>
<evidence type="ECO:0000256" key="9">
    <source>
        <dbReference type="ARBA" id="ARBA00023136"/>
    </source>
</evidence>
<dbReference type="InterPro" id="IPR043688">
    <property type="entry name" value="SAR_endolysin-like"/>
</dbReference>
<keyword evidence="1" id="KW-1030">Host cell inner membrane</keyword>
<keyword evidence="12" id="KW-1185">Reference proteome</keyword>
<organism evidence="11 12">
    <name type="scientific">Hafnia phage Pocis76</name>
    <dbReference type="NCBI Taxonomy" id="2831174"/>
    <lineage>
        <taxon>Viruses</taxon>
        <taxon>Duplodnaviria</taxon>
        <taxon>Heunggongvirae</taxon>
        <taxon>Uroviricota</taxon>
        <taxon>Caudoviricetes</taxon>
        <taxon>Drexlerviridae</taxon>
        <taxon>Tempevirinae</taxon>
        <taxon>Pocisvirus</taxon>
        <taxon>Pocisvirus pocis76</taxon>
    </lineage>
</organism>
<dbReference type="Proteomes" id="UP000678489">
    <property type="component" value="Segment"/>
</dbReference>
<dbReference type="PANTHER" id="PTHR38107:SF3">
    <property type="entry name" value="LYSOZYME RRRD-RELATED"/>
    <property type="match status" value="1"/>
</dbReference>
<evidence type="ECO:0000256" key="5">
    <source>
        <dbReference type="ARBA" id="ARBA00022852"/>
    </source>
</evidence>
<evidence type="ECO:0000256" key="8">
    <source>
        <dbReference type="ARBA" id="ARBA00022989"/>
    </source>
</evidence>
<evidence type="ECO:0000256" key="10">
    <source>
        <dbReference type="ARBA" id="ARBA00023142"/>
    </source>
</evidence>
<evidence type="ECO:0000313" key="12">
    <source>
        <dbReference type="Proteomes" id="UP000678489"/>
    </source>
</evidence>
<dbReference type="GO" id="GO:0009253">
    <property type="term" value="P:peptidoglycan catabolic process"/>
    <property type="evidence" value="ECO:0007669"/>
    <property type="project" value="InterPro"/>
</dbReference>
<dbReference type="HAMAP" id="MF_04136">
    <property type="entry name" value="SAR_ENDOLYSIN"/>
    <property type="match status" value="1"/>
</dbReference>
<keyword evidence="3" id="KW-1188">Viral release from host cell</keyword>
<dbReference type="InterPro" id="IPR034690">
    <property type="entry name" value="Endolysin_T4_type"/>
</dbReference>
<dbReference type="CDD" id="cd16900">
    <property type="entry name" value="endolysin_R21-like"/>
    <property type="match status" value="1"/>
</dbReference>
<dbReference type="GO" id="GO:0016998">
    <property type="term" value="P:cell wall macromolecule catabolic process"/>
    <property type="evidence" value="ECO:0007669"/>
    <property type="project" value="InterPro"/>
</dbReference>
<keyword evidence="5" id="KW-0204">Cytolysis</keyword>
<dbReference type="InterPro" id="IPR002196">
    <property type="entry name" value="Glyco_hydro_24"/>
</dbReference>
<keyword evidence="4" id="KW-0812">Transmembrane</keyword>
<accession>A0A8E7KY17</accession>
<keyword evidence="6" id="KW-1043">Host membrane</keyword>
<dbReference type="GO" id="GO:0003796">
    <property type="term" value="F:lysozyme activity"/>
    <property type="evidence" value="ECO:0007669"/>
    <property type="project" value="InterPro"/>
</dbReference>
<evidence type="ECO:0000256" key="2">
    <source>
        <dbReference type="ARBA" id="ARBA00022511"/>
    </source>
</evidence>
<evidence type="ECO:0000256" key="7">
    <source>
        <dbReference type="ARBA" id="ARBA00022968"/>
    </source>
</evidence>
<evidence type="ECO:0000256" key="4">
    <source>
        <dbReference type="ARBA" id="ARBA00022692"/>
    </source>
</evidence>
<sequence>MGIKQRLVAGAFGFALALTPPLIQEIEGVEYKPYKDIAGVWTVCAGITGSDVVLGKTYTQRECDILLQKHIKVASDAVDKSVKTEIPDSMRAALYSFTYNVGTGAFKKSTLLKHVNAGRHKEACSELYKWVYFKDPKTGKRKVSKGLKNRRDVEYKYCMRDL</sequence>
<dbReference type="InterPro" id="IPR051018">
    <property type="entry name" value="Bacteriophage_GH24"/>
</dbReference>
<dbReference type="GO" id="GO:0031640">
    <property type="term" value="P:killing of cells of another organism"/>
    <property type="evidence" value="ECO:0007669"/>
    <property type="project" value="UniProtKB-KW"/>
</dbReference>
<evidence type="ECO:0000256" key="6">
    <source>
        <dbReference type="ARBA" id="ARBA00022870"/>
    </source>
</evidence>
<dbReference type="PANTHER" id="PTHR38107">
    <property type="match status" value="1"/>
</dbReference>
<evidence type="ECO:0000256" key="3">
    <source>
        <dbReference type="ARBA" id="ARBA00022612"/>
    </source>
</evidence>
<keyword evidence="9" id="KW-0472">Membrane</keyword>
<name>A0A8E7KY17_9CAUD</name>
<evidence type="ECO:0000256" key="1">
    <source>
        <dbReference type="ARBA" id="ARBA00022445"/>
    </source>
</evidence>
<keyword evidence="10" id="KW-0578">Host cell lysis by virus</keyword>
<dbReference type="Pfam" id="PF00959">
    <property type="entry name" value="Phage_lysozyme"/>
    <property type="match status" value="1"/>
</dbReference>
<proteinExistence type="inferred from homology"/>
<keyword evidence="8" id="KW-1133">Transmembrane helix</keyword>
<reference evidence="11" key="1">
    <citation type="submission" date="2021-03" db="EMBL/GenBank/DDBJ databases">
        <title>Complete genome sequence of Hafnia phage Pocis76.</title>
        <authorList>
            <person name="Dislers A."/>
            <person name="Zrelovs N."/>
            <person name="Kazaks A."/>
        </authorList>
    </citation>
    <scope>NUCLEOTIDE SEQUENCE</scope>
</reference>
<dbReference type="HAMAP" id="MF_04110">
    <property type="entry name" value="ENDOLYSIN_T4"/>
    <property type="match status" value="1"/>
</dbReference>
<evidence type="ECO:0000313" key="11">
    <source>
        <dbReference type="EMBL" id="QVW27763.1"/>
    </source>
</evidence>